<evidence type="ECO:0000256" key="2">
    <source>
        <dbReference type="ARBA" id="ARBA00005189"/>
    </source>
</evidence>
<dbReference type="GO" id="GO:0019432">
    <property type="term" value="P:triglyceride biosynthetic process"/>
    <property type="evidence" value="ECO:0007669"/>
    <property type="project" value="UniProtKB-UniPathway"/>
</dbReference>
<keyword evidence="5" id="KW-0444">Lipid biosynthesis</keyword>
<dbReference type="RefSeq" id="WP_104228313.1">
    <property type="nucleotide sequence ID" value="NZ_PSNW01000001.1"/>
</dbReference>
<evidence type="ECO:0000259" key="11">
    <source>
        <dbReference type="Pfam" id="PF03007"/>
    </source>
</evidence>
<evidence type="ECO:0000256" key="8">
    <source>
        <dbReference type="ARBA" id="ARBA00023098"/>
    </source>
</evidence>
<evidence type="ECO:0000259" key="12">
    <source>
        <dbReference type="Pfam" id="PF06974"/>
    </source>
</evidence>
<dbReference type="InterPro" id="IPR014292">
    <property type="entry name" value="Acyl_transf_WS/DGAT"/>
</dbReference>
<dbReference type="PANTHER" id="PTHR31650">
    <property type="entry name" value="O-ACYLTRANSFERASE (WSD1-LIKE) FAMILY PROTEIN"/>
    <property type="match status" value="1"/>
</dbReference>
<evidence type="ECO:0000256" key="10">
    <source>
        <dbReference type="ARBA" id="ARBA00048109"/>
    </source>
</evidence>
<evidence type="ECO:0000313" key="14">
    <source>
        <dbReference type="Proteomes" id="UP000238220"/>
    </source>
</evidence>
<comment type="catalytic activity">
    <reaction evidence="10">
        <text>an acyl-CoA + a 1,2-diacyl-sn-glycerol = a triacyl-sn-glycerol + CoA</text>
        <dbReference type="Rhea" id="RHEA:10868"/>
        <dbReference type="ChEBI" id="CHEBI:17815"/>
        <dbReference type="ChEBI" id="CHEBI:57287"/>
        <dbReference type="ChEBI" id="CHEBI:58342"/>
        <dbReference type="ChEBI" id="CHEBI:64615"/>
        <dbReference type="EC" id="2.3.1.20"/>
    </reaction>
</comment>
<dbReference type="InterPro" id="IPR009721">
    <property type="entry name" value="O-acyltransferase_WSD1_C"/>
</dbReference>
<name>A0A2S5TK59_9GAMM</name>
<keyword evidence="8" id="KW-0443">Lipid metabolism</keyword>
<evidence type="ECO:0000256" key="6">
    <source>
        <dbReference type="ARBA" id="ARBA00022679"/>
    </source>
</evidence>
<dbReference type="InterPro" id="IPR004255">
    <property type="entry name" value="O-acyltransferase_WSD1_N"/>
</dbReference>
<organism evidence="13 14">
    <name type="scientific">Solimonas fluminis</name>
    <dbReference type="NCBI Taxonomy" id="2086571"/>
    <lineage>
        <taxon>Bacteria</taxon>
        <taxon>Pseudomonadati</taxon>
        <taxon>Pseudomonadota</taxon>
        <taxon>Gammaproteobacteria</taxon>
        <taxon>Nevskiales</taxon>
        <taxon>Nevskiaceae</taxon>
        <taxon>Solimonas</taxon>
    </lineage>
</organism>
<dbReference type="NCBIfam" id="TIGR02946">
    <property type="entry name" value="acyl_WS_DGAT"/>
    <property type="match status" value="1"/>
</dbReference>
<comment type="caution">
    <text evidence="13">The sequence shown here is derived from an EMBL/GenBank/DDBJ whole genome shotgun (WGS) entry which is preliminary data.</text>
</comment>
<dbReference type="AlphaFoldDB" id="A0A2S5TK59"/>
<evidence type="ECO:0000256" key="9">
    <source>
        <dbReference type="ARBA" id="ARBA00023315"/>
    </source>
</evidence>
<feature type="domain" description="O-acyltransferase WSD1-like N-terminal" evidence="11">
    <location>
        <begin position="4"/>
        <end position="280"/>
    </location>
</feature>
<keyword evidence="9 13" id="KW-0012">Acyltransferase</keyword>
<sequence>MQQLSGLDTVFLNLETNAVPMHIGSLAILDPATAGPDFGFESVRRLIERRLHLLPMFRRRLMTTPLGLDQPYWIEDPDFDIEMHVRHRALPRPGTLKQLNDLVCDVMSIRLDRSMPLWKVYYVEGLEGGKVALVSKIHHACIDGVSGAELFSTLLDVTPQPRDVPPPEAPWIPDELPPPLKLSYITAKNFLARPGKVYQLARRTIPLVLEVRREAMARRQASRRANLVDADTNRKPSVMAPRMRFNTTITARRSYAAGSLSLKDIKLVKNAFGVSLNDVVMGICAEALRNYLLAGKELPAKPLIAAVPMSVRADGERGGNRVTMLRASLATDIADPVERLQALSARMVGVKRTMKAIPASLMLDWAHTPPPAVMAQAARLYENFSIQDLVNPPFNLLISNVPGPRVPLYLDGAKVEAHYPISIPYHGLACNITVFSYQDRLDVGITAHRGTVPDVEVIMEGMAAALAQLKHRAQQQLRRTG</sequence>
<dbReference type="GO" id="GO:0006071">
    <property type="term" value="P:glycerol metabolic process"/>
    <property type="evidence" value="ECO:0007669"/>
    <property type="project" value="UniProtKB-KW"/>
</dbReference>
<comment type="pathway">
    <text evidence="2">Lipid metabolism.</text>
</comment>
<dbReference type="EMBL" id="PSNW01000001">
    <property type="protein sequence ID" value="PPE75347.1"/>
    <property type="molecule type" value="Genomic_DNA"/>
</dbReference>
<dbReference type="Proteomes" id="UP000238220">
    <property type="component" value="Unassembled WGS sequence"/>
</dbReference>
<comment type="similarity">
    <text evidence="3">Belongs to the long-chain O-acyltransferase family.</text>
</comment>
<dbReference type="OrthoDB" id="9810950at2"/>
<keyword evidence="6 13" id="KW-0808">Transferase</keyword>
<evidence type="ECO:0000256" key="3">
    <source>
        <dbReference type="ARBA" id="ARBA00009587"/>
    </source>
</evidence>
<dbReference type="InterPro" id="IPR045034">
    <property type="entry name" value="O-acyltransferase_WSD1-like"/>
</dbReference>
<evidence type="ECO:0000256" key="5">
    <source>
        <dbReference type="ARBA" id="ARBA00022516"/>
    </source>
</evidence>
<keyword evidence="14" id="KW-1185">Reference proteome</keyword>
<dbReference type="UniPathway" id="UPA00282"/>
<comment type="pathway">
    <text evidence="1">Glycerolipid metabolism; triacylglycerol biosynthesis.</text>
</comment>
<evidence type="ECO:0000256" key="1">
    <source>
        <dbReference type="ARBA" id="ARBA00004771"/>
    </source>
</evidence>
<dbReference type="GO" id="GO:0071731">
    <property type="term" value="P:response to nitric oxide"/>
    <property type="evidence" value="ECO:0007669"/>
    <property type="project" value="TreeGrafter"/>
</dbReference>
<dbReference type="Pfam" id="PF03007">
    <property type="entry name" value="WS_DGAT_cat"/>
    <property type="match status" value="1"/>
</dbReference>
<dbReference type="GO" id="GO:0004144">
    <property type="term" value="F:diacylglycerol O-acyltransferase activity"/>
    <property type="evidence" value="ECO:0007669"/>
    <property type="project" value="UniProtKB-EC"/>
</dbReference>
<protein>
    <recommendedName>
        <fullName evidence="4">diacylglycerol O-acyltransferase</fullName>
        <ecNumber evidence="4">2.3.1.20</ecNumber>
    </recommendedName>
</protein>
<dbReference type="SUPFAM" id="SSF52777">
    <property type="entry name" value="CoA-dependent acyltransferases"/>
    <property type="match status" value="1"/>
</dbReference>
<gene>
    <name evidence="13" type="ORF">C3942_00140</name>
</gene>
<evidence type="ECO:0000313" key="13">
    <source>
        <dbReference type="EMBL" id="PPE75347.1"/>
    </source>
</evidence>
<keyword evidence="7" id="KW-0319">Glycerol metabolism</keyword>
<dbReference type="EC" id="2.3.1.20" evidence="4"/>
<evidence type="ECO:0000256" key="4">
    <source>
        <dbReference type="ARBA" id="ARBA00013244"/>
    </source>
</evidence>
<accession>A0A2S5TK59</accession>
<dbReference type="GO" id="GO:0051701">
    <property type="term" value="P:biological process involved in interaction with host"/>
    <property type="evidence" value="ECO:0007669"/>
    <property type="project" value="TreeGrafter"/>
</dbReference>
<feature type="domain" description="O-acyltransferase WSD1 C-terminal" evidence="12">
    <location>
        <begin position="319"/>
        <end position="470"/>
    </location>
</feature>
<proteinExistence type="inferred from homology"/>
<dbReference type="Pfam" id="PF06974">
    <property type="entry name" value="WS_DGAT_C"/>
    <property type="match status" value="1"/>
</dbReference>
<dbReference type="GO" id="GO:0001666">
    <property type="term" value="P:response to hypoxia"/>
    <property type="evidence" value="ECO:0007669"/>
    <property type="project" value="TreeGrafter"/>
</dbReference>
<evidence type="ECO:0000256" key="7">
    <source>
        <dbReference type="ARBA" id="ARBA00022798"/>
    </source>
</evidence>
<reference evidence="13 14" key="1">
    <citation type="submission" date="2018-02" db="EMBL/GenBank/DDBJ databases">
        <title>Genome sequencing of Solimonas sp. HR-BB.</title>
        <authorList>
            <person name="Lee Y."/>
            <person name="Jeon C.O."/>
        </authorList>
    </citation>
    <scope>NUCLEOTIDE SEQUENCE [LARGE SCALE GENOMIC DNA]</scope>
    <source>
        <strain evidence="13 14">HR-BB</strain>
    </source>
</reference>
<dbReference type="PANTHER" id="PTHR31650:SF1">
    <property type="entry name" value="WAX ESTER SYNTHASE_DIACYLGLYCEROL ACYLTRANSFERASE 4-RELATED"/>
    <property type="match status" value="1"/>
</dbReference>
<dbReference type="GO" id="GO:0005886">
    <property type="term" value="C:plasma membrane"/>
    <property type="evidence" value="ECO:0007669"/>
    <property type="project" value="TreeGrafter"/>
</dbReference>